<dbReference type="FunFam" id="1.10.40.30:FF:000002">
    <property type="entry name" value="Fumarate hydratase class II"/>
    <property type="match status" value="1"/>
</dbReference>
<evidence type="ECO:0000256" key="1">
    <source>
        <dbReference type="ARBA" id="ARBA00009084"/>
    </source>
</evidence>
<dbReference type="InterPro" id="IPR000362">
    <property type="entry name" value="Fumarate_lyase_fam"/>
</dbReference>
<dbReference type="OrthoDB" id="9802809at2"/>
<keyword evidence="4 5" id="KW-0456">Lyase</keyword>
<dbReference type="InterPro" id="IPR022761">
    <property type="entry name" value="Fumarate_lyase_N"/>
</dbReference>
<dbReference type="InterPro" id="IPR020557">
    <property type="entry name" value="Fumarate_lyase_CS"/>
</dbReference>
<dbReference type="PRINTS" id="PR00149">
    <property type="entry name" value="FUMRATELYASE"/>
</dbReference>
<dbReference type="HAMAP" id="MF_00743">
    <property type="entry name" value="FumaraseC"/>
    <property type="match status" value="1"/>
</dbReference>
<dbReference type="PANTHER" id="PTHR11444:SF22">
    <property type="entry name" value="FUMARATE HYDRATASE CLASS II"/>
    <property type="match status" value="1"/>
</dbReference>
<feature type="binding site" description="in site B" evidence="5">
    <location>
        <begin position="129"/>
        <end position="132"/>
    </location>
    <ligand>
        <name>substrate</name>
    </ligand>
</feature>
<feature type="binding site" evidence="5">
    <location>
        <begin position="324"/>
        <end position="326"/>
    </location>
    <ligand>
        <name>substrate</name>
    </ligand>
</feature>
<dbReference type="UniPathway" id="UPA00223">
    <property type="reaction ID" value="UER01007"/>
</dbReference>
<keyword evidence="2 5" id="KW-0963">Cytoplasm</keyword>
<feature type="active site" description="Proton donor/acceptor" evidence="5">
    <location>
        <position position="188"/>
    </location>
</feature>
<feature type="active site" evidence="5">
    <location>
        <position position="318"/>
    </location>
</feature>
<feature type="domain" description="Fumarate lyase N-terminal" evidence="6">
    <location>
        <begin position="13"/>
        <end position="342"/>
    </location>
</feature>
<dbReference type="RefSeq" id="WP_072714508.1">
    <property type="nucleotide sequence ID" value="NZ_FRAU01000001.1"/>
</dbReference>
<dbReference type="FunFam" id="1.20.200.10:FF:000001">
    <property type="entry name" value="Fumarate hydratase, mitochondrial"/>
    <property type="match status" value="1"/>
</dbReference>
<feature type="binding site" evidence="5">
    <location>
        <begin position="139"/>
        <end position="141"/>
    </location>
    <ligand>
        <name>substrate</name>
    </ligand>
</feature>
<comment type="similarity">
    <text evidence="1 5">Belongs to the class-II fumarase/aspartase family. Fumarase subfamily.</text>
</comment>
<feature type="binding site" evidence="5">
    <location>
        <position position="187"/>
    </location>
    <ligand>
        <name>substrate</name>
    </ligand>
</feature>
<dbReference type="GO" id="GO:0006099">
    <property type="term" value="P:tricarboxylic acid cycle"/>
    <property type="evidence" value="ECO:0007669"/>
    <property type="project" value="UniProtKB-UniRule"/>
</dbReference>
<proteinExistence type="inferred from homology"/>
<evidence type="ECO:0000259" key="7">
    <source>
        <dbReference type="Pfam" id="PF10415"/>
    </source>
</evidence>
<evidence type="ECO:0000256" key="2">
    <source>
        <dbReference type="ARBA" id="ARBA00022490"/>
    </source>
</evidence>
<dbReference type="PROSITE" id="PS00163">
    <property type="entry name" value="FUMARATE_LYASES"/>
    <property type="match status" value="1"/>
</dbReference>
<evidence type="ECO:0000313" key="9">
    <source>
        <dbReference type="Proteomes" id="UP000185812"/>
    </source>
</evidence>
<comment type="subcellular location">
    <subcellularLocation>
        <location evidence="5">Cytoplasm</location>
    </subcellularLocation>
</comment>
<dbReference type="FunFam" id="1.10.275.10:FF:000001">
    <property type="entry name" value="Fumarate hydratase, mitochondrial"/>
    <property type="match status" value="1"/>
</dbReference>
<feature type="domain" description="Fumarase C C-terminal" evidence="7">
    <location>
        <begin position="408"/>
        <end position="461"/>
    </location>
</feature>
<dbReference type="GO" id="GO:0006106">
    <property type="term" value="P:fumarate metabolic process"/>
    <property type="evidence" value="ECO:0007669"/>
    <property type="project" value="InterPro"/>
</dbReference>
<dbReference type="Gene3D" id="1.20.200.10">
    <property type="entry name" value="Fumarase/aspartase (Central domain)"/>
    <property type="match status" value="1"/>
</dbReference>
<dbReference type="STRING" id="633813.SAMN04488087_0669"/>
<dbReference type="CDD" id="cd01596">
    <property type="entry name" value="Aspartase_like"/>
    <property type="match status" value="1"/>
</dbReference>
<gene>
    <name evidence="5" type="primary">fumC</name>
    <name evidence="8" type="ORF">SAMN04488087_0669</name>
</gene>
<feature type="binding site" evidence="5">
    <location>
        <begin position="99"/>
        <end position="101"/>
    </location>
    <ligand>
        <name>substrate</name>
    </ligand>
</feature>
<dbReference type="Pfam" id="PF00206">
    <property type="entry name" value="Lyase_1"/>
    <property type="match status" value="1"/>
</dbReference>
<dbReference type="InterPro" id="IPR005677">
    <property type="entry name" value="Fum_hydII"/>
</dbReference>
<evidence type="ECO:0000259" key="6">
    <source>
        <dbReference type="Pfam" id="PF00206"/>
    </source>
</evidence>
<evidence type="ECO:0000256" key="3">
    <source>
        <dbReference type="ARBA" id="ARBA00022532"/>
    </source>
</evidence>
<dbReference type="PRINTS" id="PR00145">
    <property type="entry name" value="ARGSUCLYASE"/>
</dbReference>
<dbReference type="InterPro" id="IPR018951">
    <property type="entry name" value="Fumarase_C_C"/>
</dbReference>
<dbReference type="AlphaFoldDB" id="A0A1M6QLK9"/>
<evidence type="ECO:0000256" key="5">
    <source>
        <dbReference type="HAMAP-Rule" id="MF_00743"/>
    </source>
</evidence>
<dbReference type="Pfam" id="PF10415">
    <property type="entry name" value="FumaraseC_C"/>
    <property type="match status" value="1"/>
</dbReference>
<evidence type="ECO:0000256" key="4">
    <source>
        <dbReference type="ARBA" id="ARBA00023239"/>
    </source>
</evidence>
<keyword evidence="9" id="KW-1185">Reference proteome</keyword>
<protein>
    <recommendedName>
        <fullName evidence="5">Fumarate hydratase class II</fullName>
        <shortName evidence="5">Fumarase C</shortName>
        <ecNumber evidence="5">4.2.1.2</ecNumber>
    </recommendedName>
    <alternativeName>
        <fullName evidence="5">Aerobic fumarase</fullName>
    </alternativeName>
    <alternativeName>
        <fullName evidence="5">Iron-independent fumarase</fullName>
    </alternativeName>
</protein>
<name>A0A1M6QLK9_9BACT</name>
<keyword evidence="3 5" id="KW-0816">Tricarboxylic acid cycle</keyword>
<feature type="binding site" evidence="5">
    <location>
        <position position="319"/>
    </location>
    <ligand>
        <name>substrate</name>
    </ligand>
</feature>
<dbReference type="Gene3D" id="1.10.275.10">
    <property type="entry name" value="Fumarase/aspartase (N-terminal domain)"/>
    <property type="match status" value="1"/>
</dbReference>
<dbReference type="EMBL" id="FRAU01000001">
    <property type="protein sequence ID" value="SHK20990.1"/>
    <property type="molecule type" value="Genomic_DNA"/>
</dbReference>
<dbReference type="Gene3D" id="1.10.40.30">
    <property type="entry name" value="Fumarase/aspartase (C-terminal domain)"/>
    <property type="match status" value="1"/>
</dbReference>
<dbReference type="InterPro" id="IPR008948">
    <property type="entry name" value="L-Aspartase-like"/>
</dbReference>
<dbReference type="InterPro" id="IPR024083">
    <property type="entry name" value="Fumarase/histidase_N"/>
</dbReference>
<evidence type="ECO:0000313" key="8">
    <source>
        <dbReference type="EMBL" id="SHK20990.1"/>
    </source>
</evidence>
<comment type="miscellaneous">
    <text evidence="5">There are 2 substrate-binding sites: the catalytic A site, and the non-catalytic B site that may play a role in the transfer of substrate or product between the active site and the solvent. Alternatively, the B site may bind allosteric effectors.</text>
</comment>
<sequence>MNQAYRIERDSLGEVRVPADALYGAQTQRAVENFPVSGLRFPRRFIEALGIIKLAAARANRELGLLPPDKAEAIEQAAKRVISGELDDQFVVDIFQTGSGTSTNMNANEVIANLASETLGGERGSKLVHPNDDVNMSQSSNDVIPTAMHIAARVALENELIPALLRLRTSLQEKADAFDDIIKSGRTHLMDATPVRLGQEFGGYASQIDHAIRRLRTISHELSELALGGTATGTGINRHPDFPARAIEHISDLTGLPFREAENHFEAQGSKDAYVAVSGALNTLAVALMKIANDIRWLASGPTSGLAEIRLPAVQPGSSIMPGKVNPVHCEMMMMICARVMGNHLTITIGGQHGNFELNTMMPVMAYAMLESIEILTNGCEAFRTRCIEGIEADRERCRQLLELNPAIATALNPIIGYDKAAEVAKKAAATRKSVREVVKEMGLLSDEELDRVLNVREMTEPGIAHH</sequence>
<accession>A0A1M6QLK9</accession>
<comment type="function">
    <text evidence="5">Involved in the TCA cycle. Catalyzes the stereospecific interconversion of fumarate to L-malate.</text>
</comment>
<feature type="site" description="Important for catalytic activity" evidence="5">
    <location>
        <position position="331"/>
    </location>
</feature>
<comment type="subunit">
    <text evidence="5">Homotetramer.</text>
</comment>
<organism evidence="8 9">
    <name type="scientific">Rhodothermus profundi</name>
    <dbReference type="NCBI Taxonomy" id="633813"/>
    <lineage>
        <taxon>Bacteria</taxon>
        <taxon>Pseudomonadati</taxon>
        <taxon>Rhodothermota</taxon>
        <taxon>Rhodothermia</taxon>
        <taxon>Rhodothermales</taxon>
        <taxon>Rhodothermaceae</taxon>
        <taxon>Rhodothermus</taxon>
    </lineage>
</organism>
<dbReference type="Proteomes" id="UP000185812">
    <property type="component" value="Unassembled WGS sequence"/>
</dbReference>
<comment type="catalytic activity">
    <reaction evidence="5">
        <text>(S)-malate = fumarate + H2O</text>
        <dbReference type="Rhea" id="RHEA:12460"/>
        <dbReference type="ChEBI" id="CHEBI:15377"/>
        <dbReference type="ChEBI" id="CHEBI:15589"/>
        <dbReference type="ChEBI" id="CHEBI:29806"/>
        <dbReference type="EC" id="4.2.1.2"/>
    </reaction>
</comment>
<dbReference type="NCBIfam" id="NF008909">
    <property type="entry name" value="PRK12273.1"/>
    <property type="match status" value="1"/>
</dbReference>
<dbReference type="EC" id="4.2.1.2" evidence="5"/>
<dbReference type="PANTHER" id="PTHR11444">
    <property type="entry name" value="ASPARTATEAMMONIA/ARGININOSUCCINATE/ADENYLOSUCCINATE LYASE"/>
    <property type="match status" value="1"/>
</dbReference>
<dbReference type="GO" id="GO:0004333">
    <property type="term" value="F:fumarate hydratase activity"/>
    <property type="evidence" value="ECO:0007669"/>
    <property type="project" value="UniProtKB-UniRule"/>
</dbReference>
<dbReference type="GO" id="GO:0005737">
    <property type="term" value="C:cytoplasm"/>
    <property type="evidence" value="ECO:0007669"/>
    <property type="project" value="UniProtKB-SubCell"/>
</dbReference>
<dbReference type="SUPFAM" id="SSF48557">
    <property type="entry name" value="L-aspartase-like"/>
    <property type="match status" value="1"/>
</dbReference>
<reference evidence="9" key="1">
    <citation type="submission" date="2016-11" db="EMBL/GenBank/DDBJ databases">
        <authorList>
            <person name="Varghese N."/>
            <person name="Submissions S."/>
        </authorList>
    </citation>
    <scope>NUCLEOTIDE SEQUENCE [LARGE SCALE GENOMIC DNA]</scope>
    <source>
        <strain evidence="9">DSM 22212</strain>
    </source>
</reference>
<comment type="pathway">
    <text evidence="5">Carbohydrate metabolism; tricarboxylic acid cycle; (S)-malate from fumarate: step 1/1.</text>
</comment>